<keyword evidence="1" id="KW-0808">Transferase</keyword>
<dbReference type="Proteomes" id="UP001155241">
    <property type="component" value="Unassembled WGS sequence"/>
</dbReference>
<proteinExistence type="predicted"/>
<evidence type="ECO:0000313" key="5">
    <source>
        <dbReference type="Proteomes" id="UP001155241"/>
    </source>
</evidence>
<name>A0A9X2FJ30_9BACT</name>
<organism evidence="4 5">
    <name type="scientific">Aeoliella straminimaris</name>
    <dbReference type="NCBI Taxonomy" id="2954799"/>
    <lineage>
        <taxon>Bacteria</taxon>
        <taxon>Pseudomonadati</taxon>
        <taxon>Planctomycetota</taxon>
        <taxon>Planctomycetia</taxon>
        <taxon>Pirellulales</taxon>
        <taxon>Lacipirellulaceae</taxon>
        <taxon>Aeoliella</taxon>
    </lineage>
</organism>
<gene>
    <name evidence="4" type="ORF">NG895_28005</name>
</gene>
<dbReference type="CDD" id="cd04301">
    <property type="entry name" value="NAT_SF"/>
    <property type="match status" value="1"/>
</dbReference>
<evidence type="ECO:0000313" key="4">
    <source>
        <dbReference type="EMBL" id="MCO6047766.1"/>
    </source>
</evidence>
<evidence type="ECO:0000259" key="3">
    <source>
        <dbReference type="PROSITE" id="PS51186"/>
    </source>
</evidence>
<evidence type="ECO:0000256" key="1">
    <source>
        <dbReference type="ARBA" id="ARBA00022679"/>
    </source>
</evidence>
<dbReference type="InterPro" id="IPR016181">
    <property type="entry name" value="Acyl_CoA_acyltransferase"/>
</dbReference>
<dbReference type="Gene3D" id="3.40.630.30">
    <property type="match status" value="1"/>
</dbReference>
<dbReference type="InterPro" id="IPR050832">
    <property type="entry name" value="Bact_Acetyltransf"/>
</dbReference>
<sequence length="142" mass="16206">MQVRTIQYDTSEYRQELELRNRLLRVPLGLDIYAEDLPAEREQLHYGLFDGELLVGCAIAILKSDQHAKIRQMAVDTGLQAQGLGRQLLTAAEDDLRQRGIQWLELAARIEAVGFYEKLGYQTVGDEFVEVGIPHRHMEKAL</sequence>
<dbReference type="RefSeq" id="WP_252855873.1">
    <property type="nucleotide sequence ID" value="NZ_JAMXLR010000092.1"/>
</dbReference>
<keyword evidence="5" id="KW-1185">Reference proteome</keyword>
<dbReference type="GO" id="GO:0016747">
    <property type="term" value="F:acyltransferase activity, transferring groups other than amino-acyl groups"/>
    <property type="evidence" value="ECO:0007669"/>
    <property type="project" value="InterPro"/>
</dbReference>
<dbReference type="SUPFAM" id="SSF55729">
    <property type="entry name" value="Acyl-CoA N-acyltransferases (Nat)"/>
    <property type="match status" value="1"/>
</dbReference>
<dbReference type="PANTHER" id="PTHR43877">
    <property type="entry name" value="AMINOALKYLPHOSPHONATE N-ACETYLTRANSFERASE-RELATED-RELATED"/>
    <property type="match status" value="1"/>
</dbReference>
<comment type="caution">
    <text evidence="4">The sequence shown here is derived from an EMBL/GenBank/DDBJ whole genome shotgun (WGS) entry which is preliminary data.</text>
</comment>
<dbReference type="InterPro" id="IPR000182">
    <property type="entry name" value="GNAT_dom"/>
</dbReference>
<protein>
    <submittedName>
        <fullName evidence="4">GNAT family N-acetyltransferase</fullName>
    </submittedName>
</protein>
<dbReference type="Pfam" id="PF13673">
    <property type="entry name" value="Acetyltransf_10"/>
    <property type="match status" value="1"/>
</dbReference>
<reference evidence="4" key="1">
    <citation type="submission" date="2022-06" db="EMBL/GenBank/DDBJ databases">
        <title>Aeoliella straminimaris, a novel planctomycete from sediments.</title>
        <authorList>
            <person name="Vitorino I.R."/>
            <person name="Lage O.M."/>
        </authorList>
    </citation>
    <scope>NUCLEOTIDE SEQUENCE</scope>
    <source>
        <strain evidence="4">ICT_H6.2</strain>
    </source>
</reference>
<feature type="domain" description="N-acetyltransferase" evidence="3">
    <location>
        <begin position="1"/>
        <end position="142"/>
    </location>
</feature>
<dbReference type="EMBL" id="JAMXLR010000092">
    <property type="protein sequence ID" value="MCO6047766.1"/>
    <property type="molecule type" value="Genomic_DNA"/>
</dbReference>
<dbReference type="AlphaFoldDB" id="A0A9X2FJ30"/>
<keyword evidence="2" id="KW-0012">Acyltransferase</keyword>
<evidence type="ECO:0000256" key="2">
    <source>
        <dbReference type="ARBA" id="ARBA00023315"/>
    </source>
</evidence>
<accession>A0A9X2FJ30</accession>
<dbReference type="PROSITE" id="PS51186">
    <property type="entry name" value="GNAT"/>
    <property type="match status" value="1"/>
</dbReference>